<comment type="function">
    <text evidence="12">Part of the ATP-binding cassette (ABC) transport system ZnuABC involved in zinc import. Binds zinc with high affinity and specificity and delivers it to the membrane permease for translocation into the cytoplasm.</text>
</comment>
<dbReference type="InterPro" id="IPR006129">
    <property type="entry name" value="AdhesinB"/>
</dbReference>
<dbReference type="Gene3D" id="3.40.50.1980">
    <property type="entry name" value="Nitrogenase molybdenum iron protein domain"/>
    <property type="match status" value="2"/>
</dbReference>
<dbReference type="NCBIfam" id="NF007091">
    <property type="entry name" value="PRK09545.1"/>
    <property type="match status" value="1"/>
</dbReference>
<dbReference type="Pfam" id="PF01297">
    <property type="entry name" value="ZnuA"/>
    <property type="match status" value="1"/>
</dbReference>
<evidence type="ECO:0000256" key="14">
    <source>
        <dbReference type="SAM" id="SignalP"/>
    </source>
</evidence>
<dbReference type="PANTHER" id="PTHR42953:SF3">
    <property type="entry name" value="HIGH-AFFINITY ZINC UPTAKE SYSTEM PROTEIN ZNUA"/>
    <property type="match status" value="1"/>
</dbReference>
<dbReference type="InterPro" id="IPR035520">
    <property type="entry name" value="ZnuA"/>
</dbReference>
<evidence type="ECO:0000256" key="11">
    <source>
        <dbReference type="ARBA" id="ARBA00023157"/>
    </source>
</evidence>
<dbReference type="SUPFAM" id="SSF53807">
    <property type="entry name" value="Helical backbone' metal receptor"/>
    <property type="match status" value="1"/>
</dbReference>
<keyword evidence="16" id="KW-1185">Reference proteome</keyword>
<sequence length="299" mass="32937">MLSRFALMTALVTASCSAWANDILTSIKPIQMITHELTAGVSEPDVLLSANASPHDYALRPSDVKRIHQASLVIWFGPDLEPFLEKVLSSHKNVLTLSAVPELQLRAYSAEELEHGHDDGHHHHGTHDPHFWLGIEQAKQVAVAIAARLTENDAQHAQVYAANLQRFLAQADETDAAIRAQLADVTSAPYYVFHDAYAYFEQRYGLNNLGHFTVSPDRKPGAKTLIAIRRSLAQNQAKCVFSEPQFQPAVIETVVRGSQAHIGILDPLGTDVAVKAGSYFAFLHQLSDSYHQCLSQSVD</sequence>
<evidence type="ECO:0000256" key="13">
    <source>
        <dbReference type="RuleBase" id="RU003512"/>
    </source>
</evidence>
<dbReference type="CDD" id="cd01019">
    <property type="entry name" value="ZnuA"/>
    <property type="match status" value="1"/>
</dbReference>
<evidence type="ECO:0000256" key="6">
    <source>
        <dbReference type="ARBA" id="ARBA00022729"/>
    </source>
</evidence>
<reference evidence="15 16" key="1">
    <citation type="submission" date="2015-08" db="EMBL/GenBank/DDBJ databases">
        <title>Antibacterial properties of a collection of Vibrionaceae strains.</title>
        <authorList>
            <person name="Giubergia S."/>
        </authorList>
    </citation>
    <scope>NUCLEOTIDE SEQUENCE [LARGE SCALE GENOMIC DNA]</scope>
    <source>
        <strain evidence="15 16">S0821</strain>
    </source>
</reference>
<dbReference type="Proteomes" id="UP000051221">
    <property type="component" value="Unassembled WGS sequence"/>
</dbReference>
<dbReference type="InParanoid" id="A0A0Q2Y3R2"/>
<keyword evidence="8" id="KW-0862">Zinc</keyword>
<dbReference type="FunCoup" id="A0A0Q2Y3R2">
    <property type="interactions" value="264"/>
</dbReference>
<evidence type="ECO:0000313" key="16">
    <source>
        <dbReference type="Proteomes" id="UP000051221"/>
    </source>
</evidence>
<dbReference type="PRINTS" id="PR00691">
    <property type="entry name" value="ADHESINB"/>
</dbReference>
<keyword evidence="11" id="KW-1015">Disulfide bond</keyword>
<organism evidence="15 16">
    <name type="scientific">Vibrio furnissii</name>
    <dbReference type="NCBI Taxonomy" id="29494"/>
    <lineage>
        <taxon>Bacteria</taxon>
        <taxon>Pseudomonadati</taxon>
        <taxon>Pseudomonadota</taxon>
        <taxon>Gammaproteobacteria</taxon>
        <taxon>Vibrionales</taxon>
        <taxon>Vibrionaceae</taxon>
        <taxon>Vibrio</taxon>
    </lineage>
</organism>
<feature type="signal peptide" evidence="14">
    <location>
        <begin position="1"/>
        <end position="20"/>
    </location>
</feature>
<dbReference type="InterPro" id="IPR006127">
    <property type="entry name" value="ZnuA-like"/>
</dbReference>
<dbReference type="InterPro" id="IPR006128">
    <property type="entry name" value="Lipoprotein_PsaA-like"/>
</dbReference>
<keyword evidence="10" id="KW-0406">Ion transport</keyword>
<evidence type="ECO:0000256" key="2">
    <source>
        <dbReference type="ARBA" id="ARBA00011028"/>
    </source>
</evidence>
<keyword evidence="5" id="KW-0479">Metal-binding</keyword>
<evidence type="ECO:0000256" key="9">
    <source>
        <dbReference type="ARBA" id="ARBA00022906"/>
    </source>
</evidence>
<comment type="caution">
    <text evidence="15">The sequence shown here is derived from an EMBL/GenBank/DDBJ whole genome shotgun (WGS) entry which is preliminary data.</text>
</comment>
<dbReference type="GO" id="GO:0007155">
    <property type="term" value="P:cell adhesion"/>
    <property type="evidence" value="ECO:0007669"/>
    <property type="project" value="InterPro"/>
</dbReference>
<evidence type="ECO:0000313" key="15">
    <source>
        <dbReference type="EMBL" id="KQH87372.1"/>
    </source>
</evidence>
<protein>
    <recommendedName>
        <fullName evidence="3">High-affinity zinc uptake system protein ZnuA</fullName>
    </recommendedName>
</protein>
<dbReference type="AlphaFoldDB" id="A0A0Q2Y3R2"/>
<dbReference type="PROSITE" id="PS51257">
    <property type="entry name" value="PROKAR_LIPOPROTEIN"/>
    <property type="match status" value="1"/>
</dbReference>
<comment type="similarity">
    <text evidence="2 13">Belongs to the bacterial solute-binding protein 9 family.</text>
</comment>
<keyword evidence="6 14" id="KW-0732">Signal</keyword>
<gene>
    <name evidence="15" type="ORF">AMR76_03935</name>
</gene>
<dbReference type="GO" id="GO:0046872">
    <property type="term" value="F:metal ion binding"/>
    <property type="evidence" value="ECO:0007669"/>
    <property type="project" value="UniProtKB-KW"/>
</dbReference>
<evidence type="ECO:0000256" key="1">
    <source>
        <dbReference type="ARBA" id="ARBA00004418"/>
    </source>
</evidence>
<feature type="chain" id="PRO_5006200128" description="High-affinity zinc uptake system protein ZnuA" evidence="14">
    <location>
        <begin position="21"/>
        <end position="299"/>
    </location>
</feature>
<comment type="subcellular location">
    <subcellularLocation>
        <location evidence="1">Periplasm</location>
    </subcellularLocation>
</comment>
<evidence type="ECO:0000256" key="7">
    <source>
        <dbReference type="ARBA" id="ARBA00022764"/>
    </source>
</evidence>
<keyword evidence="9" id="KW-0864">Zinc transport</keyword>
<proteinExistence type="inferred from homology"/>
<evidence type="ECO:0000256" key="4">
    <source>
        <dbReference type="ARBA" id="ARBA00022448"/>
    </source>
</evidence>
<accession>A0A0Q2Y3R2</accession>
<dbReference type="RefSeq" id="WP_055465373.1">
    <property type="nucleotide sequence ID" value="NZ_CAWQRI010000124.1"/>
</dbReference>
<dbReference type="InterPro" id="IPR050492">
    <property type="entry name" value="Bact_metal-bind_prot9"/>
</dbReference>
<dbReference type="EMBL" id="LKHS01000003">
    <property type="protein sequence ID" value="KQH87372.1"/>
    <property type="molecule type" value="Genomic_DNA"/>
</dbReference>
<evidence type="ECO:0000256" key="5">
    <source>
        <dbReference type="ARBA" id="ARBA00022723"/>
    </source>
</evidence>
<dbReference type="FunFam" id="3.40.50.1980:FF:000006">
    <property type="entry name" value="Zinc ABC transporter substrate-binding protein ZnuA"/>
    <property type="match status" value="1"/>
</dbReference>
<dbReference type="GO" id="GO:0042597">
    <property type="term" value="C:periplasmic space"/>
    <property type="evidence" value="ECO:0007669"/>
    <property type="project" value="UniProtKB-SubCell"/>
</dbReference>
<keyword evidence="4 13" id="KW-0813">Transport</keyword>
<dbReference type="PRINTS" id="PR00690">
    <property type="entry name" value="ADHESNFAMILY"/>
</dbReference>
<dbReference type="GO" id="GO:0006829">
    <property type="term" value="P:zinc ion transport"/>
    <property type="evidence" value="ECO:0007669"/>
    <property type="project" value="UniProtKB-KW"/>
</dbReference>
<evidence type="ECO:0000256" key="12">
    <source>
        <dbReference type="ARBA" id="ARBA00045516"/>
    </source>
</evidence>
<keyword evidence="7" id="KW-0574">Periplasm</keyword>
<evidence type="ECO:0000256" key="3">
    <source>
        <dbReference type="ARBA" id="ARBA00015915"/>
    </source>
</evidence>
<dbReference type="PANTHER" id="PTHR42953">
    <property type="entry name" value="HIGH-AFFINITY ZINC UPTAKE SYSTEM PROTEIN ZNUA-RELATED"/>
    <property type="match status" value="1"/>
</dbReference>
<name>A0A0Q2Y3R2_VIBFU</name>
<evidence type="ECO:0000256" key="8">
    <source>
        <dbReference type="ARBA" id="ARBA00022833"/>
    </source>
</evidence>
<evidence type="ECO:0000256" key="10">
    <source>
        <dbReference type="ARBA" id="ARBA00023065"/>
    </source>
</evidence>